<dbReference type="AlphaFoldDB" id="A0A1V6PBH1"/>
<reference evidence="2" key="1">
    <citation type="journal article" date="2017" name="Nat. Microbiol.">
        <title>Global analysis of biosynthetic gene clusters reveals vast potential of secondary metabolite production in Penicillium species.</title>
        <authorList>
            <person name="Nielsen J.C."/>
            <person name="Grijseels S."/>
            <person name="Prigent S."/>
            <person name="Ji B."/>
            <person name="Dainat J."/>
            <person name="Nielsen K.F."/>
            <person name="Frisvad J.C."/>
            <person name="Workman M."/>
            <person name="Nielsen J."/>
        </authorList>
    </citation>
    <scope>NUCLEOTIDE SEQUENCE [LARGE SCALE GENOMIC DNA]</scope>
    <source>
        <strain evidence="2">IBT 31811</strain>
    </source>
</reference>
<protein>
    <submittedName>
        <fullName evidence="1">Uncharacterized protein</fullName>
    </submittedName>
</protein>
<evidence type="ECO:0000313" key="2">
    <source>
        <dbReference type="Proteomes" id="UP000191672"/>
    </source>
</evidence>
<name>A0A1V6PBH1_9EURO</name>
<comment type="caution">
    <text evidence="1">The sequence shown here is derived from an EMBL/GenBank/DDBJ whole genome shotgun (WGS) entry which is preliminary data.</text>
</comment>
<proteinExistence type="predicted"/>
<sequence length="93" mass="10011">MKALKSSNAVSTSFKSLQRLSTRQYSGHNLRNWFLGRDATEKCPSLASGIQSFRGHGYRCHEPGDASQGGAASTRLPRRLGLCQQQSSQGGAA</sequence>
<keyword evidence="2" id="KW-1185">Reference proteome</keyword>
<gene>
    <name evidence="1" type="ORF">PENANT_c189G04525</name>
</gene>
<evidence type="ECO:0000313" key="1">
    <source>
        <dbReference type="EMBL" id="OQD74002.1"/>
    </source>
</evidence>
<dbReference type="Proteomes" id="UP000191672">
    <property type="component" value="Unassembled WGS sequence"/>
</dbReference>
<dbReference type="EMBL" id="MDYN01000189">
    <property type="protein sequence ID" value="OQD74002.1"/>
    <property type="molecule type" value="Genomic_DNA"/>
</dbReference>
<organism evidence="1 2">
    <name type="scientific">Penicillium antarcticum</name>
    <dbReference type="NCBI Taxonomy" id="416450"/>
    <lineage>
        <taxon>Eukaryota</taxon>
        <taxon>Fungi</taxon>
        <taxon>Dikarya</taxon>
        <taxon>Ascomycota</taxon>
        <taxon>Pezizomycotina</taxon>
        <taxon>Eurotiomycetes</taxon>
        <taxon>Eurotiomycetidae</taxon>
        <taxon>Eurotiales</taxon>
        <taxon>Aspergillaceae</taxon>
        <taxon>Penicillium</taxon>
    </lineage>
</organism>
<accession>A0A1V6PBH1</accession>